<evidence type="ECO:0000313" key="4">
    <source>
        <dbReference type="WBParaSite" id="SRAE_2000090400.1"/>
    </source>
</evidence>
<dbReference type="CTD" id="36378598"/>
<dbReference type="RefSeq" id="XP_024505434.1">
    <property type="nucleotide sequence ID" value="XM_024651791.1"/>
</dbReference>
<proteinExistence type="predicted"/>
<gene>
    <name evidence="2 4 5" type="ORF">SRAE_2000090400</name>
</gene>
<protein>
    <submittedName>
        <fullName evidence="2 4">Uncharacterized protein</fullName>
    </submittedName>
</protein>
<evidence type="ECO:0000313" key="2">
    <source>
        <dbReference type="EMBL" id="CEF66234.1"/>
    </source>
</evidence>
<dbReference type="OrthoDB" id="5818397at2759"/>
<keyword evidence="3" id="KW-1185">Reference proteome</keyword>
<evidence type="ECO:0000313" key="3">
    <source>
        <dbReference type="Proteomes" id="UP000035682"/>
    </source>
</evidence>
<keyword evidence="1" id="KW-0472">Membrane</keyword>
<sequence length="171" mass="19424">MPYVISYYNYQIAVIFAILIAALLILGGLFVALYMAFIKKKDPEADKALYRSGEQINYDNIEKEQQSWQNNVMLQSPFSNVTNIQPSTTDQMNIPPRTPTQISYPLSPTQTFQNQPLVQQYRPEGTYNTQIRDVQPEMAFQQGPVSWTTMAPVSTSQTVVAPQHPYHMSAV</sequence>
<keyword evidence="1" id="KW-1133">Transmembrane helix</keyword>
<dbReference type="Proteomes" id="UP000035682">
    <property type="component" value="Unplaced"/>
</dbReference>
<accession>A0A090MXY3</accession>
<evidence type="ECO:0000256" key="1">
    <source>
        <dbReference type="SAM" id="Phobius"/>
    </source>
</evidence>
<reference evidence="2 3" key="1">
    <citation type="submission" date="2014-09" db="EMBL/GenBank/DDBJ databases">
        <authorList>
            <person name="Martin A.A."/>
        </authorList>
    </citation>
    <scope>NUCLEOTIDE SEQUENCE</scope>
    <source>
        <strain evidence="3">ED321</strain>
        <strain evidence="2">ED321 Heterogonic</strain>
    </source>
</reference>
<name>A0A090MXY3_STRRB</name>
<dbReference type="EMBL" id="LN609529">
    <property type="protein sequence ID" value="CEF66234.1"/>
    <property type="molecule type" value="Genomic_DNA"/>
</dbReference>
<feature type="transmembrane region" description="Helical" evidence="1">
    <location>
        <begin position="12"/>
        <end position="37"/>
    </location>
</feature>
<evidence type="ECO:0000313" key="5">
    <source>
        <dbReference type="WormBase" id="SRAE_2000090400"/>
    </source>
</evidence>
<dbReference type="GeneID" id="36378598"/>
<dbReference type="WormBase" id="SRAE_2000090400">
    <property type="protein sequence ID" value="SRP09644"/>
    <property type="gene ID" value="WBGene00261104"/>
</dbReference>
<organism evidence="2">
    <name type="scientific">Strongyloides ratti</name>
    <name type="common">Parasitic roundworm</name>
    <dbReference type="NCBI Taxonomy" id="34506"/>
    <lineage>
        <taxon>Eukaryota</taxon>
        <taxon>Metazoa</taxon>
        <taxon>Ecdysozoa</taxon>
        <taxon>Nematoda</taxon>
        <taxon>Chromadorea</taxon>
        <taxon>Rhabditida</taxon>
        <taxon>Tylenchina</taxon>
        <taxon>Panagrolaimomorpha</taxon>
        <taxon>Strongyloidoidea</taxon>
        <taxon>Strongyloididae</taxon>
        <taxon>Strongyloides</taxon>
    </lineage>
</organism>
<keyword evidence="1" id="KW-0812">Transmembrane</keyword>
<reference evidence="4" key="2">
    <citation type="submission" date="2020-12" db="UniProtKB">
        <authorList>
            <consortium name="WormBaseParasite"/>
        </authorList>
    </citation>
    <scope>IDENTIFICATION</scope>
</reference>
<dbReference type="AlphaFoldDB" id="A0A090MXY3"/>
<dbReference type="WBParaSite" id="SRAE_2000090400.1">
    <property type="protein sequence ID" value="SRAE_2000090400.1"/>
    <property type="gene ID" value="WBGene00261104"/>
</dbReference>